<dbReference type="AlphaFoldDB" id="A0A6V7NU07"/>
<feature type="region of interest" description="Disordered" evidence="4">
    <location>
        <begin position="139"/>
        <end position="158"/>
    </location>
</feature>
<dbReference type="EMBL" id="LR862142">
    <property type="protein sequence ID" value="CAD1822093.1"/>
    <property type="molecule type" value="Genomic_DNA"/>
</dbReference>
<accession>A0A6V7NU07</accession>
<name>A0A6V7NU07_ANACO</name>
<dbReference type="GO" id="GO:0009506">
    <property type="term" value="C:plasmodesma"/>
    <property type="evidence" value="ECO:0007669"/>
    <property type="project" value="UniProtKB-ARBA"/>
</dbReference>
<keyword evidence="3" id="KW-0809">Transit peptide</keyword>
<dbReference type="PANTHER" id="PTHR31044">
    <property type="entry name" value="BETA-1,3 GLUCANASE"/>
    <property type="match status" value="1"/>
</dbReference>
<evidence type="ECO:0000256" key="2">
    <source>
        <dbReference type="ARBA" id="ARBA00022737"/>
    </source>
</evidence>
<evidence type="ECO:0000256" key="1">
    <source>
        <dbReference type="ARBA" id="ARBA00022729"/>
    </source>
</evidence>
<feature type="region of interest" description="Disordered" evidence="4">
    <location>
        <begin position="192"/>
        <end position="225"/>
    </location>
</feature>
<sequence>MFDAQLDAVYSAMNRLGYGDVAIAVGRREPQARPIAERNFGLFRPDFTPVYDIGIFKNNPSGRRPRRGRRKWCVAKEGASEAALQANIDYACSNGLVDCRPIQEGGACFLPNTLQAHASYAMNAFFRASGHRRFHCDFAGPASSPPPTPVTEIASSDSEEDGPVINILYLKYKKNQFKNLLCFEPRSEQCLTTPSSASSPSSSKPYPSQTLTSSPPPPSPPLPPPPIAALNSLLRHLLRCGRFPQALALFSAALEAKTSPLDCFSFSIMIHGFCFSGQLRGALDLLTLFESRGGPQCGHVHDFDRRVL</sequence>
<evidence type="ECO:0000313" key="6">
    <source>
        <dbReference type="EMBL" id="CAD1822093.1"/>
    </source>
</evidence>
<evidence type="ECO:0000256" key="4">
    <source>
        <dbReference type="SAM" id="MobiDB-lite"/>
    </source>
</evidence>
<dbReference type="InterPro" id="IPR044788">
    <property type="entry name" value="X8_dom_prot"/>
</dbReference>
<dbReference type="InterPro" id="IPR011990">
    <property type="entry name" value="TPR-like_helical_dom_sf"/>
</dbReference>
<feature type="compositionally biased region" description="Pro residues" evidence="4">
    <location>
        <begin position="214"/>
        <end position="225"/>
    </location>
</feature>
<proteinExistence type="predicted"/>
<dbReference type="SUPFAM" id="SSF51445">
    <property type="entry name" value="(Trans)glycosidases"/>
    <property type="match status" value="1"/>
</dbReference>
<feature type="compositionally biased region" description="Low complexity" evidence="4">
    <location>
        <begin position="194"/>
        <end position="213"/>
    </location>
</feature>
<dbReference type="PANTHER" id="PTHR31044:SF130">
    <property type="entry name" value="CARBOHYDRATE-BINDING X8 DOMAIN SUPERFAMILY PROTEIN"/>
    <property type="match status" value="1"/>
</dbReference>
<dbReference type="Gene3D" id="1.20.58.1040">
    <property type="match status" value="1"/>
</dbReference>
<keyword evidence="2" id="KW-0677">Repeat</keyword>
<dbReference type="SMART" id="SM00768">
    <property type="entry name" value="X8"/>
    <property type="match status" value="1"/>
</dbReference>
<dbReference type="Pfam" id="PF07983">
    <property type="entry name" value="X8"/>
    <property type="match status" value="1"/>
</dbReference>
<feature type="domain" description="X8" evidence="5">
    <location>
        <begin position="71"/>
        <end position="155"/>
    </location>
</feature>
<evidence type="ECO:0000259" key="5">
    <source>
        <dbReference type="SMART" id="SM00768"/>
    </source>
</evidence>
<dbReference type="InterPro" id="IPR002885">
    <property type="entry name" value="PPR_rpt"/>
</dbReference>
<dbReference type="Gene3D" id="1.25.40.10">
    <property type="entry name" value="Tetratricopeptide repeat domain"/>
    <property type="match status" value="1"/>
</dbReference>
<evidence type="ECO:0000256" key="3">
    <source>
        <dbReference type="ARBA" id="ARBA00022946"/>
    </source>
</evidence>
<keyword evidence="1" id="KW-0732">Signal</keyword>
<gene>
    <name evidence="6" type="ORF">CB5_LOCUS5304</name>
</gene>
<protein>
    <recommendedName>
        <fullName evidence="5">X8 domain-containing protein</fullName>
    </recommendedName>
</protein>
<dbReference type="Pfam" id="PF01535">
    <property type="entry name" value="PPR"/>
    <property type="match status" value="1"/>
</dbReference>
<reference evidence="6" key="1">
    <citation type="submission" date="2020-07" db="EMBL/GenBank/DDBJ databases">
        <authorList>
            <person name="Lin J."/>
        </authorList>
    </citation>
    <scope>NUCLEOTIDE SEQUENCE</scope>
</reference>
<organism evidence="6">
    <name type="scientific">Ananas comosus var. bracteatus</name>
    <name type="common">red pineapple</name>
    <dbReference type="NCBI Taxonomy" id="296719"/>
    <lineage>
        <taxon>Eukaryota</taxon>
        <taxon>Viridiplantae</taxon>
        <taxon>Streptophyta</taxon>
        <taxon>Embryophyta</taxon>
        <taxon>Tracheophyta</taxon>
        <taxon>Spermatophyta</taxon>
        <taxon>Magnoliopsida</taxon>
        <taxon>Liliopsida</taxon>
        <taxon>Poales</taxon>
        <taxon>Bromeliaceae</taxon>
        <taxon>Bromelioideae</taxon>
        <taxon>Ananas</taxon>
    </lineage>
</organism>
<dbReference type="InterPro" id="IPR017853">
    <property type="entry name" value="GH"/>
</dbReference>
<dbReference type="InterPro" id="IPR012946">
    <property type="entry name" value="X8"/>
</dbReference>